<keyword evidence="2" id="KW-0012">Acyltransferase</keyword>
<feature type="compositionally biased region" description="Low complexity" evidence="4">
    <location>
        <begin position="594"/>
        <end position="609"/>
    </location>
</feature>
<reference evidence="6 7" key="1">
    <citation type="submission" date="2024-10" db="EMBL/GenBank/DDBJ databases">
        <title>Updated reference genomes for cyclostephanoid diatoms.</title>
        <authorList>
            <person name="Roberts W.R."/>
            <person name="Alverson A.J."/>
        </authorList>
    </citation>
    <scope>NUCLEOTIDE SEQUENCE [LARGE SCALE GENOMIC DNA]</scope>
    <source>
        <strain evidence="6 7">AJA276-08</strain>
    </source>
</reference>
<evidence type="ECO:0000256" key="2">
    <source>
        <dbReference type="ARBA" id="ARBA00023315"/>
    </source>
</evidence>
<protein>
    <recommendedName>
        <fullName evidence="5">Aspartate/glutamate/uridylate kinase domain-containing protein</fullName>
    </recommendedName>
</protein>
<feature type="region of interest" description="Disordered" evidence="4">
    <location>
        <begin position="1365"/>
        <end position="1398"/>
    </location>
</feature>
<feature type="region of interest" description="Disordered" evidence="4">
    <location>
        <begin position="78"/>
        <end position="145"/>
    </location>
</feature>
<evidence type="ECO:0000256" key="1">
    <source>
        <dbReference type="ARBA" id="ARBA00022679"/>
    </source>
</evidence>
<dbReference type="Proteomes" id="UP001530315">
    <property type="component" value="Unassembled WGS sequence"/>
</dbReference>
<dbReference type="SUPFAM" id="SSF53633">
    <property type="entry name" value="Carbamate kinase-like"/>
    <property type="match status" value="1"/>
</dbReference>
<dbReference type="GO" id="GO:0016746">
    <property type="term" value="F:acyltransferase activity"/>
    <property type="evidence" value="ECO:0007669"/>
    <property type="project" value="UniProtKB-KW"/>
</dbReference>
<dbReference type="Gene3D" id="3.40.1160.10">
    <property type="entry name" value="Acetylglutamate kinase-like"/>
    <property type="match status" value="1"/>
</dbReference>
<feature type="coiled-coil region" evidence="3">
    <location>
        <begin position="1505"/>
        <end position="1645"/>
    </location>
</feature>
<sequence length="2118" mass="223810">MKGVEIENYDADDRESDEVGPADDDDDVAEEVEESVIMEIADALMTSSSSSNRLAEEEDPRVEDVVSSFVEKAEMAWKGDDDDVSSPPYAMDAAASALKRGGIGDDISNEGRPPSPPRMPPNTKGGGARESFLLSKSEGGPTKDGSPFYVASTGRGGGGAGGGGGDILANGRPLIGGTTKMDGIFMMGKMKGGGVGVGVGGKGTLPFAKMSPSLEAAKSIESFGGGGTGAGGAFMAKGGFPLPLKGKESASMMGTKSGITGGGANFLAGLKKTVGVARDSVEKGTLPFAKKSPSDAKGIESFGGDGGGGAFTAKSGGIGGGFPTPLKGKESASMMDTKSGITGGGANFLAGLKKTGSVARDGIEKGALGKDFQSLLKSSSSLKRDSDLFEQEDDGSAAPTVNESIGSSIISPPSSPGYLKGSENFAGGDMKTPNMAGPLKKNSFLESLSKGKRFGETKSEDDSNARTLKKTSLIESLSKGNLGSLKAKSGSGSTIPVNKSFLESLGKGKLGGMKSNGGPLPLPPPLKGMQLSSGSNIGTGLPFMKKSIISIKNGDEAAITGTPVSGEIETPSKTPNMVAKSGPGFGEGGPPPFMKKSPFSSSPTKSISSLDGGAFQSKINSGGGSFPTPLKGSASMDTKSRGSGFLAGLKKSGGIPNDDNRPPTKTVGLSIEGDSNNIGGPMKGIAFGGLKSTGGTLPSPPPLPLKGMQKSEPGIGKGLPFVKKSIITEKGFGIQKGAEIGVMSVPATENPAIGFKQPLTVPLEGAASIDDIRMESVSEGTPNDAEYSTERDVSNDDIDIASNDIINSDSSSCEVAFRYANADEGIAAGLYDRDGNEKEAATKGDVIESKVNGNGATPKMTSMPLTEGLTADEAVVVRNARLEDAGLPRSVTDIPRLENYVPLTEGLTAEEAEKVRNARLDDAGRPRSATDIPRLENYVPLTEGLTAEEAEKVRNARQNDADAIGPGQIRSATDIPRLENNLPLTENLSLSKGNSGSLKAKSGSGSTIPVNKSFLESLGKGKLGGMKSKGGPLPLPPPLKGMQLSSGSNIGTGLPFMKKSIISIKNRDEAAITGTPVSGEIETPSKTPNMVAKSGPGFGEGGPPPFMKKSPFSSSPTKSISSLDGGAFQSKINSGGGSFPTPLKGSASMDTKSRGSGFLAGLKKSGGIPNDDNRPPTKTVGLSIEGDSNNIGGPMKGIAFGGLKSTGGTLPSPPPLPLKGMQKSEPGIGKGLPFVKKSIITEKGFGIQKGAEIGVMSVPATENPAIGFKQPLTVPLEGAASIDDIRMESVSEGTPNDAEYSTERDVSNDDIDIASNNIIISESSNDNFVTNKKQEDESVASGLYDRDGNEEGAVALPFQSTVTDEAASNGKESTNKQIGTGASFAPKAFTPPESRPRPKSLEIVDAVIDLESVNNDGMDSYSVDRNESGRQQKQPMNLWSGESFYGTASSRVYGLGSIRPSKSGGSLENDKTDDKRRVVVDNTNVGGEVEKSRNDFEDEAVMAERKKKEDAVKKRASERRRLEDEKRLIEEQARVANLLADAEIKLARQLEMMEENRRQTKAELARAARERAEAEKRILDLESIRAMEVRSLEERLAEERSLTMRQKEEQEKYLEQGRVKEIEAARLIEEQNKQVQRRLEERIAEEKVKSSAEVSITKEERLKVDEAEWVEKLNQLLEERLEERLGELKKEHNSQAITAAIDVPPQIAAKAKVSAKTAPRDTSTSSEPASGDVLDALAADVEALQIVSLWEAEFDINSPNINARSTSQRGVAGEISSLFPFVSLLRDSSPYIVNHRHSTIVYHIPGDLICDVSRFNAVMDDISLTYLFGMKIIICVGCRKQVLERLGNTYVHSFAQSKNLDVRVTDAETLNIVEEEAGFCRFEVERLLNRCLRNQGADCNVVSGCFITAEKFGVVDGVNYERSGYPTTLQTDRINKFLERNDVVLLTPLGFTKDGDALNIHSEALAAFTAGALKASKLVYFSSNPMILRGRTDTNPEQRIQMITKGNALQIVSHLGLSIDTKTGFPHWKNTPDYGGNLDRDQRSMILKMGWASMAIEHGVERAHIINCEDGALLEELFTARQGYGTCISQDDYKAPHLKDWNDDLGVTDRSSAGMVER</sequence>
<accession>A0ABD3NRE2</accession>
<evidence type="ECO:0000259" key="5">
    <source>
        <dbReference type="Pfam" id="PF00696"/>
    </source>
</evidence>
<organism evidence="6 7">
    <name type="scientific">Stephanodiscus triporus</name>
    <dbReference type="NCBI Taxonomy" id="2934178"/>
    <lineage>
        <taxon>Eukaryota</taxon>
        <taxon>Sar</taxon>
        <taxon>Stramenopiles</taxon>
        <taxon>Ochrophyta</taxon>
        <taxon>Bacillariophyta</taxon>
        <taxon>Coscinodiscophyceae</taxon>
        <taxon>Thalassiosirophycidae</taxon>
        <taxon>Stephanodiscales</taxon>
        <taxon>Stephanodiscaceae</taxon>
        <taxon>Stephanodiscus</taxon>
    </lineage>
</organism>
<evidence type="ECO:0000313" key="6">
    <source>
        <dbReference type="EMBL" id="KAL3777201.1"/>
    </source>
</evidence>
<feature type="region of interest" description="Disordered" evidence="4">
    <location>
        <begin position="385"/>
        <end position="441"/>
    </location>
</feature>
<dbReference type="PANTHER" id="PTHR30602">
    <property type="entry name" value="AMINO-ACID ACETYLTRANSFERASE"/>
    <property type="match status" value="1"/>
</dbReference>
<feature type="compositionally biased region" description="Low complexity" evidence="4">
    <location>
        <begin position="1107"/>
        <end position="1122"/>
    </location>
</feature>
<comment type="caution">
    <text evidence="6">The sequence shown here is derived from an EMBL/GenBank/DDBJ whole genome shotgun (WGS) entry which is preliminary data.</text>
</comment>
<feature type="region of interest" description="Disordered" evidence="4">
    <location>
        <begin position="1094"/>
        <end position="1152"/>
    </location>
</feature>
<keyword evidence="3" id="KW-0175">Coiled coil</keyword>
<feature type="region of interest" description="Disordered" evidence="4">
    <location>
        <begin position="986"/>
        <end position="1006"/>
    </location>
</feature>
<name>A0ABD3NRE2_9STRA</name>
<feature type="compositionally biased region" description="Polar residues" evidence="4">
    <location>
        <begin position="1370"/>
        <end position="1380"/>
    </location>
</feature>
<feature type="compositionally biased region" description="Low complexity" evidence="4">
    <location>
        <begin position="987"/>
        <end position="1006"/>
    </location>
</feature>
<dbReference type="InterPro" id="IPR036393">
    <property type="entry name" value="AceGlu_kinase-like_sf"/>
</dbReference>
<feature type="region of interest" description="Disordered" evidence="4">
    <location>
        <begin position="581"/>
        <end position="665"/>
    </location>
</feature>
<dbReference type="InterPro" id="IPR010167">
    <property type="entry name" value="NH2A_AcTrfase"/>
</dbReference>
<proteinExistence type="predicted"/>
<feature type="domain" description="Aspartate/glutamate/uridylate kinase" evidence="5">
    <location>
        <begin position="1799"/>
        <end position="2067"/>
    </location>
</feature>
<feature type="compositionally biased region" description="Acidic residues" evidence="4">
    <location>
        <begin position="7"/>
        <end position="30"/>
    </location>
</feature>
<dbReference type="Pfam" id="PF00696">
    <property type="entry name" value="AA_kinase"/>
    <property type="match status" value="1"/>
</dbReference>
<evidence type="ECO:0000256" key="3">
    <source>
        <dbReference type="SAM" id="Coils"/>
    </source>
</evidence>
<gene>
    <name evidence="6" type="ORF">ACHAW5_000739</name>
</gene>
<keyword evidence="1" id="KW-0808">Transferase</keyword>
<feature type="region of interest" description="Disordered" evidence="4">
    <location>
        <begin position="1"/>
        <end position="30"/>
    </location>
</feature>
<feature type="region of interest" description="Disordered" evidence="4">
    <location>
        <begin position="43"/>
        <end position="63"/>
    </location>
</feature>
<dbReference type="PANTHER" id="PTHR30602:SF12">
    <property type="entry name" value="AMINO-ACID ACETYLTRANSFERASE NAGS1, CHLOROPLASTIC-RELATED"/>
    <property type="match status" value="1"/>
</dbReference>
<evidence type="ECO:0000256" key="4">
    <source>
        <dbReference type="SAM" id="MobiDB-lite"/>
    </source>
</evidence>
<keyword evidence="7" id="KW-1185">Reference proteome</keyword>
<dbReference type="EMBL" id="JALLAZ020001306">
    <property type="protein sequence ID" value="KAL3777201.1"/>
    <property type="molecule type" value="Genomic_DNA"/>
</dbReference>
<dbReference type="InterPro" id="IPR001048">
    <property type="entry name" value="Asp/Glu/Uridylate_kinase"/>
</dbReference>
<evidence type="ECO:0000313" key="7">
    <source>
        <dbReference type="Proteomes" id="UP001530315"/>
    </source>
</evidence>